<organism evidence="4 5">
    <name type="scientific">Petrolisthes cinctipes</name>
    <name type="common">Flat porcelain crab</name>
    <dbReference type="NCBI Taxonomy" id="88211"/>
    <lineage>
        <taxon>Eukaryota</taxon>
        <taxon>Metazoa</taxon>
        <taxon>Ecdysozoa</taxon>
        <taxon>Arthropoda</taxon>
        <taxon>Crustacea</taxon>
        <taxon>Multicrustacea</taxon>
        <taxon>Malacostraca</taxon>
        <taxon>Eumalacostraca</taxon>
        <taxon>Eucarida</taxon>
        <taxon>Decapoda</taxon>
        <taxon>Pleocyemata</taxon>
        <taxon>Anomura</taxon>
        <taxon>Galatheoidea</taxon>
        <taxon>Porcellanidae</taxon>
        <taxon>Petrolisthes</taxon>
    </lineage>
</organism>
<dbReference type="InterPro" id="IPR001648">
    <property type="entry name" value="Ribosomal_bS18"/>
</dbReference>
<dbReference type="Proteomes" id="UP001286313">
    <property type="component" value="Unassembled WGS sequence"/>
</dbReference>
<accession>A0AAE1KIV1</accession>
<dbReference type="GO" id="GO:0070181">
    <property type="term" value="F:small ribosomal subunit rRNA binding"/>
    <property type="evidence" value="ECO:0007669"/>
    <property type="project" value="TreeGrafter"/>
</dbReference>
<comment type="similarity">
    <text evidence="1">Belongs to the bacterial ribosomal protein bS18 family.</text>
</comment>
<proteinExistence type="inferred from homology"/>
<dbReference type="Pfam" id="PF01084">
    <property type="entry name" value="Ribosomal_S18"/>
    <property type="match status" value="1"/>
</dbReference>
<evidence type="ECO:0000313" key="5">
    <source>
        <dbReference type="Proteomes" id="UP001286313"/>
    </source>
</evidence>
<dbReference type="GO" id="GO:0005763">
    <property type="term" value="C:mitochondrial small ribosomal subunit"/>
    <property type="evidence" value="ECO:0007669"/>
    <property type="project" value="TreeGrafter"/>
</dbReference>
<dbReference type="SUPFAM" id="SSF46911">
    <property type="entry name" value="Ribosomal protein S18"/>
    <property type="match status" value="1"/>
</dbReference>
<evidence type="ECO:0000256" key="3">
    <source>
        <dbReference type="ARBA" id="ARBA00023274"/>
    </source>
</evidence>
<dbReference type="InterPro" id="IPR036870">
    <property type="entry name" value="Ribosomal_bS18_sf"/>
</dbReference>
<name>A0AAE1KIV1_PETCI</name>
<evidence type="ECO:0000256" key="1">
    <source>
        <dbReference type="ARBA" id="ARBA00005589"/>
    </source>
</evidence>
<dbReference type="GO" id="GO:0032543">
    <property type="term" value="P:mitochondrial translation"/>
    <property type="evidence" value="ECO:0007669"/>
    <property type="project" value="TreeGrafter"/>
</dbReference>
<dbReference type="GO" id="GO:0003735">
    <property type="term" value="F:structural constituent of ribosome"/>
    <property type="evidence" value="ECO:0007669"/>
    <property type="project" value="InterPro"/>
</dbReference>
<comment type="caution">
    <text evidence="4">The sequence shown here is derived from an EMBL/GenBank/DDBJ whole genome shotgun (WGS) entry which is preliminary data.</text>
</comment>
<keyword evidence="3" id="KW-0687">Ribonucleoprotein</keyword>
<gene>
    <name evidence="4" type="ORF">Pcinc_021138</name>
</gene>
<keyword evidence="2" id="KW-0689">Ribosomal protein</keyword>
<dbReference type="Gene3D" id="4.10.640.10">
    <property type="entry name" value="Ribosomal protein S18"/>
    <property type="match status" value="1"/>
</dbReference>
<dbReference type="PANTHER" id="PTHR13479:SF40">
    <property type="entry name" value="SMALL RIBOSOMAL SUBUNIT PROTEIN BS18M"/>
    <property type="match status" value="1"/>
</dbReference>
<dbReference type="AlphaFoldDB" id="A0AAE1KIV1"/>
<reference evidence="4" key="1">
    <citation type="submission" date="2023-10" db="EMBL/GenBank/DDBJ databases">
        <title>Genome assemblies of two species of porcelain crab, Petrolisthes cinctipes and Petrolisthes manimaculis (Anomura: Porcellanidae).</title>
        <authorList>
            <person name="Angst P."/>
        </authorList>
    </citation>
    <scope>NUCLEOTIDE SEQUENCE</scope>
    <source>
        <strain evidence="4">PB745_01</strain>
        <tissue evidence="4">Gill</tissue>
    </source>
</reference>
<evidence type="ECO:0000256" key="2">
    <source>
        <dbReference type="ARBA" id="ARBA00022980"/>
    </source>
</evidence>
<evidence type="ECO:0008006" key="6">
    <source>
        <dbReference type="Google" id="ProtNLM"/>
    </source>
</evidence>
<sequence length="183" mass="20687">MASTLISRRIFSQVKNIRVRQHVTPMQCVVMRVSIAGCHSGGTTTTTTTIPPPTTDVTKSEQKVDGWDLAQVENLLQEASLSDMPVAMKNPYEQAPVQCLLCKYQVPVDYKNVRLLSQFVSPFTGRVYGRNITRLCKKQQERLENAIKKSQNAGFMTVMLKSVEFLKDPKLFDPNNPIKPHNY</sequence>
<keyword evidence="5" id="KW-1185">Reference proteome</keyword>
<evidence type="ECO:0000313" key="4">
    <source>
        <dbReference type="EMBL" id="KAK3873877.1"/>
    </source>
</evidence>
<protein>
    <recommendedName>
        <fullName evidence="6">Mitochondrial ribosomal protein S18C</fullName>
    </recommendedName>
</protein>
<dbReference type="EMBL" id="JAWQEG010002174">
    <property type="protein sequence ID" value="KAK3873877.1"/>
    <property type="molecule type" value="Genomic_DNA"/>
</dbReference>
<dbReference type="PANTHER" id="PTHR13479">
    <property type="entry name" value="30S RIBOSOMAL PROTEIN S18"/>
    <property type="match status" value="1"/>
</dbReference>